<dbReference type="EMBL" id="LT882680">
    <property type="protein sequence ID" value="SMY24258.1"/>
    <property type="molecule type" value="Genomic_DNA"/>
</dbReference>
<name>A0A1Y6LLF1_ZYMTR</name>
<accession>A0A1Y6LLF1</accession>
<dbReference type="Proteomes" id="UP000215453">
    <property type="component" value="Chromosome 5"/>
</dbReference>
<proteinExistence type="predicted"/>
<evidence type="ECO:0000313" key="1">
    <source>
        <dbReference type="EMBL" id="SMY24258.1"/>
    </source>
</evidence>
<organism evidence="1 2">
    <name type="scientific">Zymoseptoria tritici ST99CH_1A5</name>
    <dbReference type="NCBI Taxonomy" id="1276529"/>
    <lineage>
        <taxon>Eukaryota</taxon>
        <taxon>Fungi</taxon>
        <taxon>Dikarya</taxon>
        <taxon>Ascomycota</taxon>
        <taxon>Pezizomycotina</taxon>
        <taxon>Dothideomycetes</taxon>
        <taxon>Dothideomycetidae</taxon>
        <taxon>Mycosphaerellales</taxon>
        <taxon>Mycosphaerellaceae</taxon>
        <taxon>Zymoseptoria</taxon>
    </lineage>
</organism>
<evidence type="ECO:0000313" key="2">
    <source>
        <dbReference type="Proteomes" id="UP000215453"/>
    </source>
</evidence>
<protein>
    <submittedName>
        <fullName evidence="1">Uncharacterized protein</fullName>
    </submittedName>
</protein>
<gene>
    <name evidence="1" type="ORF">ZT1A5_G5699</name>
</gene>
<dbReference type="AlphaFoldDB" id="A0A1Y6LLF1"/>
<sequence>MANYPLEQLEQEVGAFFLMAIDQVKALRALVVQMESEQSDGVLLVHHAIKGQQIAFSLMESSAKIPRQALEDTASPAAREQAKTDGRHLAMAAILLHRVCNVILVKGTSSCASNAGEGTIKAAKKVDFGGLTVLLEQFEEKVKDHRWAE</sequence>
<reference evidence="1 2" key="1">
    <citation type="submission" date="2016-10" db="EMBL/GenBank/DDBJ databases">
        <authorList>
            <person name="Varghese N."/>
        </authorList>
    </citation>
    <scope>NUCLEOTIDE SEQUENCE [LARGE SCALE GENOMIC DNA]</scope>
</reference>